<dbReference type="PANTHER" id="PTHR23318:SF20">
    <property type="entry name" value="SERINE_THREONINE-PROTEIN PHOSPHATASE 4 REGULATORY SUBUNIT 3-LIKE CENTRAL DOMAIN-CONTAINING PROTEIN"/>
    <property type="match status" value="1"/>
</dbReference>
<dbReference type="eggNOG" id="KOG2175">
    <property type="taxonomic scope" value="Eukaryota"/>
</dbReference>
<proteinExistence type="predicted"/>
<protein>
    <submittedName>
        <fullName evidence="4">Uncharacterized protein</fullName>
    </submittedName>
</protein>
<dbReference type="GO" id="GO:0005654">
    <property type="term" value="C:nucleoplasm"/>
    <property type="evidence" value="ECO:0007669"/>
    <property type="project" value="TreeGrafter"/>
</dbReference>
<organism evidence="4">
    <name type="scientific">Oryza punctata</name>
    <name type="common">Red rice</name>
    <dbReference type="NCBI Taxonomy" id="4537"/>
    <lineage>
        <taxon>Eukaryota</taxon>
        <taxon>Viridiplantae</taxon>
        <taxon>Streptophyta</taxon>
        <taxon>Embryophyta</taxon>
        <taxon>Tracheophyta</taxon>
        <taxon>Spermatophyta</taxon>
        <taxon>Magnoliopsida</taxon>
        <taxon>Liliopsida</taxon>
        <taxon>Poales</taxon>
        <taxon>Poaceae</taxon>
        <taxon>BOP clade</taxon>
        <taxon>Oryzoideae</taxon>
        <taxon>Oryzeae</taxon>
        <taxon>Oryzinae</taxon>
        <taxon>Oryza</taxon>
    </lineage>
</organism>
<dbReference type="OMA" id="LYNCYII"/>
<evidence type="ECO:0000313" key="5">
    <source>
        <dbReference type="Proteomes" id="UP000026962"/>
    </source>
</evidence>
<dbReference type="InterPro" id="IPR055236">
    <property type="entry name" value="EVH1_PP4R3"/>
</dbReference>
<dbReference type="Gene3D" id="2.30.29.30">
    <property type="entry name" value="Pleckstrin-homology domain (PH domain)/Phosphotyrosine-binding domain (PTB)"/>
    <property type="match status" value="1"/>
</dbReference>
<dbReference type="EnsemblPlants" id="OPUNC05G03690.1">
    <property type="protein sequence ID" value="OPUNC05G03690.1"/>
    <property type="gene ID" value="OPUNC05G03690"/>
</dbReference>
<name>A0A0E0KYP5_ORYPU</name>
<dbReference type="InterPro" id="IPR051137">
    <property type="entry name" value="PP4R3-like"/>
</dbReference>
<evidence type="ECO:0000259" key="3">
    <source>
        <dbReference type="Pfam" id="PF22972"/>
    </source>
</evidence>
<dbReference type="InterPro" id="IPR011993">
    <property type="entry name" value="PH-like_dom_sf"/>
</dbReference>
<accession>A0A0E0KYP5</accession>
<dbReference type="Pfam" id="PF04802">
    <property type="entry name" value="PP4R3"/>
    <property type="match status" value="1"/>
</dbReference>
<feature type="domain" description="Serine/threonine-protein phosphatase 4 regulatory subunit 3-like central" evidence="2">
    <location>
        <begin position="175"/>
        <end position="656"/>
    </location>
</feature>
<keyword evidence="5" id="KW-1185">Reference proteome</keyword>
<reference evidence="4" key="1">
    <citation type="submission" date="2015-04" db="UniProtKB">
        <authorList>
            <consortium name="EnsemblPlants"/>
        </authorList>
    </citation>
    <scope>IDENTIFICATION</scope>
</reference>
<reference evidence="4" key="2">
    <citation type="submission" date="2018-05" db="EMBL/GenBank/DDBJ databases">
        <title>OpunRS2 (Oryza punctata Reference Sequence Version 2).</title>
        <authorList>
            <person name="Zhang J."/>
            <person name="Kudrna D."/>
            <person name="Lee S."/>
            <person name="Talag J."/>
            <person name="Welchert J."/>
            <person name="Wing R.A."/>
        </authorList>
    </citation>
    <scope>NUCLEOTIDE SEQUENCE [LARGE SCALE GENOMIC DNA]</scope>
</reference>
<dbReference type="STRING" id="4537.A0A0E0KYP5"/>
<dbReference type="GO" id="GO:0030289">
    <property type="term" value="C:protein phosphatase 4 complex"/>
    <property type="evidence" value="ECO:0007669"/>
    <property type="project" value="TreeGrafter"/>
</dbReference>
<sequence>MGEEQGPRRKEAGPDDALQTSMQRVKVYRLTDDGKWDDQGTGHVTIDYIEGSREIALTVVDEEDSDTLLLHHITSDDIYRKQEETIISWRDPEKALELALSFQEAAGCSYIWESVCTIQRNLQFNALDVQEAAPPAAFESLEASRNPPFHDESLSSTSRELKKLPPLDLSSLSSILKTILECSMTERMRVSVAELILQYHDFFPQLVNLFRTCESSGNMDALHMIFRLVKGIILLNSSAIYDRIFSDDFILEIIGALEYDPEARIVQSHRTFLKEHVVFKEAIPIKNASVVSKIHQTYRIGYIKDVILPRVLDDSIMASIGAIIHANNAVVVILLKDDASFVKELFAKMRSSNISAESKRELAVQQLRLSRDLANEGVFDIMSDVLQSQDKVLISAGTNILVYFLNQDPNLLKSYIAHQENSQEGISLLGLLVQGMVTDFGEGMHCQFLEILKILMDGFATNTPTQYRGVIDVFHEKHLDKLIDVIAFASSPMDITQSTSSPVGISTRVENRSVKTEILSNICELLCFCVVHHPYKIKVNFLRSNSVEKILTLTHRREKVLVVAAVRFMRTVIARNDELLLSHVIKFNSLKPIIEVFVENGDRYNMLHSVVLELLEYIRKENLNSLVIHVTKSFWDQLERFEKLGSIQAFKLKYQQLMESGETRQSISVVDMRKKPEERGLDKEEEDYFNKGSDEEDSAKQTSCAQKQSLDKLAKGSDIHQIPARSKSGGLVDYDDDDEGYNPPPKRTVKADEDDEALVIKHSPVDDKQADGRSPKKPKLEPRFICSKIVAAANVAGRRSNSADKQGPHPPASSTKSSGGNGDVGEEDPGSQNLQRHDPGSLDSTHQNGDECTKDAGNSPSEMTVNTTEATDSEPYSHSDPRASKHGGSLWDDPLVVTHVTEPFYNSLKYLTQKPLSRPTWKQVVSMESGLRES</sequence>
<dbReference type="Gramene" id="OPUNC05G03690.1">
    <property type="protein sequence ID" value="OPUNC05G03690.1"/>
    <property type="gene ID" value="OPUNC05G03690"/>
</dbReference>
<feature type="compositionally biased region" description="Polar residues" evidence="1">
    <location>
        <begin position="856"/>
        <end position="874"/>
    </location>
</feature>
<dbReference type="AlphaFoldDB" id="A0A0E0KYP5"/>
<dbReference type="InterPro" id="IPR016024">
    <property type="entry name" value="ARM-type_fold"/>
</dbReference>
<feature type="compositionally biased region" description="Basic and acidic residues" evidence="1">
    <location>
        <begin position="763"/>
        <end position="782"/>
    </location>
</feature>
<feature type="region of interest" description="Disordered" evidence="1">
    <location>
        <begin position="665"/>
        <end position="892"/>
    </location>
</feature>
<dbReference type="GO" id="GO:0072542">
    <property type="term" value="F:protein phosphatase activator activity"/>
    <property type="evidence" value="ECO:0007669"/>
    <property type="project" value="TreeGrafter"/>
</dbReference>
<feature type="domain" description="PP4R3 EVH1-like" evidence="3">
    <location>
        <begin position="23"/>
        <end position="122"/>
    </location>
</feature>
<dbReference type="InterPro" id="IPR006887">
    <property type="entry name" value="P4R3-like_central_dom"/>
</dbReference>
<evidence type="ECO:0000313" key="4">
    <source>
        <dbReference type="EnsemblPlants" id="OPUNC05G03690.1"/>
    </source>
</evidence>
<evidence type="ECO:0000259" key="2">
    <source>
        <dbReference type="Pfam" id="PF04802"/>
    </source>
</evidence>
<feature type="compositionally biased region" description="Basic and acidic residues" evidence="1">
    <location>
        <begin position="709"/>
        <end position="718"/>
    </location>
</feature>
<evidence type="ECO:0000256" key="1">
    <source>
        <dbReference type="SAM" id="MobiDB-lite"/>
    </source>
</evidence>
<dbReference type="PANTHER" id="PTHR23318">
    <property type="entry name" value="ATP SYNTHASE GAMMA-RELATED"/>
    <property type="match status" value="1"/>
</dbReference>
<dbReference type="Proteomes" id="UP000026962">
    <property type="component" value="Chromosome 5"/>
</dbReference>
<dbReference type="SUPFAM" id="SSF50729">
    <property type="entry name" value="PH domain-like"/>
    <property type="match status" value="1"/>
</dbReference>
<dbReference type="Pfam" id="PF22972">
    <property type="entry name" value="EVH1_PP4R3"/>
    <property type="match status" value="1"/>
</dbReference>
<dbReference type="SUPFAM" id="SSF48371">
    <property type="entry name" value="ARM repeat"/>
    <property type="match status" value="1"/>
</dbReference>
<feature type="compositionally biased region" description="Basic and acidic residues" evidence="1">
    <location>
        <begin position="671"/>
        <end position="693"/>
    </location>
</feature>